<proteinExistence type="predicted"/>
<dbReference type="GO" id="GO:0033194">
    <property type="term" value="P:response to hydroperoxide"/>
    <property type="evidence" value="ECO:0007669"/>
    <property type="project" value="TreeGrafter"/>
</dbReference>
<dbReference type="OrthoDB" id="3210767at2"/>
<dbReference type="RefSeq" id="WP_079728365.1">
    <property type="nucleotide sequence ID" value="NZ_FUZP01000002.1"/>
</dbReference>
<dbReference type="PANTHER" id="PTHR30283">
    <property type="entry name" value="PEROXIDE STRESS RESPONSE PROTEIN YAAA"/>
    <property type="match status" value="1"/>
</dbReference>
<protein>
    <recommendedName>
        <fullName evidence="3">Peroxide stress protein YaaA</fullName>
    </recommendedName>
</protein>
<dbReference type="Proteomes" id="UP000190857">
    <property type="component" value="Unassembled WGS sequence"/>
</dbReference>
<dbReference type="STRING" id="123320.SAMN06309945_2331"/>
<dbReference type="AlphaFoldDB" id="A0A1T5KJU3"/>
<evidence type="ECO:0008006" key="3">
    <source>
        <dbReference type="Google" id="ProtNLM"/>
    </source>
</evidence>
<accession>A0A1T5KJU3</accession>
<keyword evidence="2" id="KW-1185">Reference proteome</keyword>
<evidence type="ECO:0000313" key="1">
    <source>
        <dbReference type="EMBL" id="SKC64006.1"/>
    </source>
</evidence>
<dbReference type="EMBL" id="FUZP01000002">
    <property type="protein sequence ID" value="SKC64006.1"/>
    <property type="molecule type" value="Genomic_DNA"/>
</dbReference>
<organism evidence="1 2">
    <name type="scientific">Okibacterium fritillariae</name>
    <dbReference type="NCBI Taxonomy" id="123320"/>
    <lineage>
        <taxon>Bacteria</taxon>
        <taxon>Bacillati</taxon>
        <taxon>Actinomycetota</taxon>
        <taxon>Actinomycetes</taxon>
        <taxon>Micrococcales</taxon>
        <taxon>Microbacteriaceae</taxon>
        <taxon>Okibacterium</taxon>
    </lineage>
</organism>
<name>A0A1T5KJU3_9MICO</name>
<dbReference type="PANTHER" id="PTHR30283:SF4">
    <property type="entry name" value="PEROXIDE STRESS RESISTANCE PROTEIN YAAA"/>
    <property type="match status" value="1"/>
</dbReference>
<dbReference type="Pfam" id="PF03883">
    <property type="entry name" value="H2O2_YaaD"/>
    <property type="match status" value="1"/>
</dbReference>
<sequence length="258" mass="27956">MLVILPPSETKRDGGTGRSSYLEDLRFPALTPYRQSLIEQLADLAGDPEASMKALKISARQIGEIERNRGLHEAPVMPAIDRYTGVLFDALGAPTLTADERAFAHAHVAVHSALFGPVGALDPIPAYRLSHSSRLPEGGLRQQWGRGIRHELAQVPGLVLDLRSEGYSELGPLELSPERLYVRVMARGANGETRALNHFNKKTKGAFTRALVQSGLRFESVAGLRDWAASVGFELGEPTPAHEIALIAPSPEMARAVS</sequence>
<dbReference type="GO" id="GO:0005829">
    <property type="term" value="C:cytosol"/>
    <property type="evidence" value="ECO:0007669"/>
    <property type="project" value="TreeGrafter"/>
</dbReference>
<evidence type="ECO:0000313" key="2">
    <source>
        <dbReference type="Proteomes" id="UP000190857"/>
    </source>
</evidence>
<reference evidence="1 2" key="1">
    <citation type="submission" date="2017-02" db="EMBL/GenBank/DDBJ databases">
        <authorList>
            <person name="Peterson S.W."/>
        </authorList>
    </citation>
    <scope>NUCLEOTIDE SEQUENCE [LARGE SCALE GENOMIC DNA]</scope>
    <source>
        <strain evidence="1 2">VKM Ac-2059</strain>
    </source>
</reference>
<dbReference type="InterPro" id="IPR005583">
    <property type="entry name" value="YaaA"/>
</dbReference>
<gene>
    <name evidence="1" type="ORF">SAMN06309945_2331</name>
</gene>